<feature type="active site" description="4-aspartylphosphate intermediate" evidence="14">
    <location>
        <position position="596"/>
    </location>
</feature>
<dbReference type="Gene3D" id="2.70.150.10">
    <property type="entry name" value="Calcium-transporting ATPase, cytoplasmic transduction domain A"/>
    <property type="match status" value="1"/>
</dbReference>
<feature type="region of interest" description="Disordered" evidence="18">
    <location>
        <begin position="841"/>
        <end position="940"/>
    </location>
</feature>
<comment type="subcellular location">
    <subcellularLocation>
        <location evidence="2">Endomembrane system</location>
    </subcellularLocation>
    <subcellularLocation>
        <location evidence="1 17">Membrane</location>
        <topology evidence="1 17">Multi-pass membrane protein</topology>
    </subcellularLocation>
</comment>
<evidence type="ECO:0000256" key="4">
    <source>
        <dbReference type="ARBA" id="ARBA00022692"/>
    </source>
</evidence>
<dbReference type="Pfam" id="PF16209">
    <property type="entry name" value="PhoLip_ATPase_N"/>
    <property type="match status" value="1"/>
</dbReference>
<evidence type="ECO:0000313" key="22">
    <source>
        <dbReference type="EMBL" id="RYP03768.1"/>
    </source>
</evidence>
<feature type="transmembrane region" description="Helical" evidence="17">
    <location>
        <begin position="488"/>
        <end position="510"/>
    </location>
</feature>
<feature type="region of interest" description="Disordered" evidence="18">
    <location>
        <begin position="1480"/>
        <end position="1521"/>
    </location>
</feature>
<feature type="transmembrane region" description="Helical" evidence="17">
    <location>
        <begin position="1422"/>
        <end position="1442"/>
    </location>
</feature>
<feature type="transmembrane region" description="Helical" evidence="17">
    <location>
        <begin position="1377"/>
        <end position="1402"/>
    </location>
</feature>
<evidence type="ECO:0000256" key="14">
    <source>
        <dbReference type="PIRSR" id="PIRSR606539-1"/>
    </source>
</evidence>
<evidence type="ECO:0000256" key="11">
    <source>
        <dbReference type="ARBA" id="ARBA00023136"/>
    </source>
</evidence>
<dbReference type="PANTHER" id="PTHR24092">
    <property type="entry name" value="PROBABLE PHOSPHOLIPID-TRANSPORTING ATPASE"/>
    <property type="match status" value="1"/>
</dbReference>
<evidence type="ECO:0000256" key="17">
    <source>
        <dbReference type="RuleBase" id="RU362033"/>
    </source>
</evidence>
<dbReference type="Gene3D" id="3.40.1110.10">
    <property type="entry name" value="Calcium-transporting ATPase, cytoplasmic domain N"/>
    <property type="match status" value="2"/>
</dbReference>
<keyword evidence="10 17" id="KW-1133">Transmembrane helix</keyword>
<dbReference type="EC" id="7.6.2.1" evidence="17"/>
<dbReference type="InterPro" id="IPR032630">
    <property type="entry name" value="P_typ_ATPase_c"/>
</dbReference>
<feature type="binding site" evidence="15">
    <location>
        <position position="598"/>
    </location>
    <ligand>
        <name>ATP</name>
        <dbReference type="ChEBI" id="CHEBI:30616"/>
    </ligand>
</feature>
<dbReference type="NCBIfam" id="TIGR01494">
    <property type="entry name" value="ATPase_P-type"/>
    <property type="match status" value="1"/>
</dbReference>
<feature type="binding site" evidence="15">
    <location>
        <position position="597"/>
    </location>
    <ligand>
        <name>ATP</name>
        <dbReference type="ChEBI" id="CHEBI:30616"/>
    </ligand>
</feature>
<dbReference type="GO" id="GO:0005524">
    <property type="term" value="F:ATP binding"/>
    <property type="evidence" value="ECO:0007669"/>
    <property type="project" value="UniProtKB-UniRule"/>
</dbReference>
<dbReference type="SUPFAM" id="SSF81665">
    <property type="entry name" value="Calcium ATPase, transmembrane domain M"/>
    <property type="match status" value="1"/>
</dbReference>
<dbReference type="InterPro" id="IPR023299">
    <property type="entry name" value="ATPase_P-typ_cyto_dom_N"/>
</dbReference>
<dbReference type="GO" id="GO:0005802">
    <property type="term" value="C:trans-Golgi network"/>
    <property type="evidence" value="ECO:0007669"/>
    <property type="project" value="TreeGrafter"/>
</dbReference>
<feature type="compositionally biased region" description="Polar residues" evidence="18">
    <location>
        <begin position="99"/>
        <end position="118"/>
    </location>
</feature>
<dbReference type="Pfam" id="PF16212">
    <property type="entry name" value="PhoLip_ATPase_C"/>
    <property type="match status" value="1"/>
</dbReference>
<evidence type="ECO:0000256" key="18">
    <source>
        <dbReference type="SAM" id="MobiDB-lite"/>
    </source>
</evidence>
<feature type="region of interest" description="Disordered" evidence="18">
    <location>
        <begin position="295"/>
        <end position="315"/>
    </location>
</feature>
<dbReference type="InterPro" id="IPR018303">
    <property type="entry name" value="ATPase_P-typ_P_site"/>
</dbReference>
<feature type="compositionally biased region" description="Basic and acidic residues" evidence="18">
    <location>
        <begin position="1495"/>
        <end position="1513"/>
    </location>
</feature>
<evidence type="ECO:0000256" key="5">
    <source>
        <dbReference type="ARBA" id="ARBA00022723"/>
    </source>
</evidence>
<evidence type="ECO:0000256" key="10">
    <source>
        <dbReference type="ARBA" id="ARBA00022989"/>
    </source>
</evidence>
<dbReference type="InterPro" id="IPR023214">
    <property type="entry name" value="HAD_sf"/>
</dbReference>
<reference evidence="22 23" key="1">
    <citation type="submission" date="2018-06" db="EMBL/GenBank/DDBJ databases">
        <title>Complete Genomes of Monosporascus.</title>
        <authorList>
            <person name="Robinson A.J."/>
            <person name="Natvig D.O."/>
        </authorList>
    </citation>
    <scope>NUCLEOTIDE SEQUENCE [LARGE SCALE GENOMIC DNA]</scope>
    <source>
        <strain evidence="22 23">CBS 110550</strain>
    </source>
</reference>
<evidence type="ECO:0000256" key="8">
    <source>
        <dbReference type="ARBA" id="ARBA00022842"/>
    </source>
</evidence>
<feature type="region of interest" description="Disordered" evidence="18">
    <location>
        <begin position="658"/>
        <end position="697"/>
    </location>
</feature>
<dbReference type="SUPFAM" id="SSF81660">
    <property type="entry name" value="Metal cation-transporting ATPase, ATP-binding domain N"/>
    <property type="match status" value="1"/>
</dbReference>
<dbReference type="InterPro" id="IPR059000">
    <property type="entry name" value="ATPase_P-type_domA"/>
</dbReference>
<gene>
    <name evidence="22" type="ORF">DL764_004943</name>
</gene>
<keyword evidence="7 15" id="KW-0067">ATP-binding</keyword>
<dbReference type="InterPro" id="IPR001757">
    <property type="entry name" value="P_typ_ATPase"/>
</dbReference>
<dbReference type="FunFam" id="3.40.50.1000:FF:000172">
    <property type="entry name" value="Phospholipid-transporting ATPase"/>
    <property type="match status" value="1"/>
</dbReference>
<feature type="binding site" evidence="15">
    <location>
        <position position="819"/>
    </location>
    <ligand>
        <name>ATP</name>
        <dbReference type="ChEBI" id="CHEBI:30616"/>
    </ligand>
</feature>
<organism evidence="22 23">
    <name type="scientific">Monosporascus ibericus</name>
    <dbReference type="NCBI Taxonomy" id="155417"/>
    <lineage>
        <taxon>Eukaryota</taxon>
        <taxon>Fungi</taxon>
        <taxon>Dikarya</taxon>
        <taxon>Ascomycota</taxon>
        <taxon>Pezizomycotina</taxon>
        <taxon>Sordariomycetes</taxon>
        <taxon>Xylariomycetidae</taxon>
        <taxon>Xylariales</taxon>
        <taxon>Xylariales incertae sedis</taxon>
        <taxon>Monosporascus</taxon>
    </lineage>
</organism>
<sequence>MVSQEHGHSESGAPHSPQHLRVNSPSSNAGWANNDQQHPLGYAHVDIDPNPAQRGPPMQRFHSAPTRAEASSSIPGAFQTEAKPDGYSHASAKRPDSKIQFSDGENNDTFPEGSSPQLNNYRAWVNRRQAKNHRTSLRQRFNTVYQKLVVEGLLRQKPLPPSRDGRHVPLVVGGARRKHLIDERRGKRYISNSIRSSRYTIWSFVPKQLIFQFSKLANFYFLVIGIMQMIPGLSTTGTYTTIGPLLFFVAIAMAKEGYDDYRRYKLDKSENRSLAWILDPDGTVAKNRAIQKAKELAKKGKGKSSKKQADDGNEGAVTEMQEMGSLKNGEGPWAEVEWRDVRVGDIIRLRRDDPVPADTVLLHATGVNGIAYIETMALDGETNLKSKQACPLLAKRCDTIEKMMTCNATIVSEDPNVDLYNYEGRVVLDGETMPLTLNEVVYRGSTLRNTREATGLVVNTGEECKIRMNANKNVRAKAPRMQRFLNRIVLFLVLVLLCVTTGCTGGYYLWQGSYETHTSYLANAEVSFVEIWFGYIIMFNTLIPLSLYVSLEIIKVGQYILMHDVEMYDPETDTPLGINTTTILEDLGQVSYVFSDKTGTLTENKMRFRKISVAGSSWLHDLDVRRDKKEAELKTAAAESKGNELPFHRTPTMNMIAEEEEQSKTPTRFDRSLSRSLSGSSETWRSPAQPKQPQTEPNTMVLLDYIRTKPNTPFSRKAKQFLLCMALCHTCLPEVRENGEITFQAASPDELALVKAAQDMGYLLIDRPTQSIVLQVQNADGTQVKETYEVLDVIEFSSARKRMSIIIRLPDGRICIFCKGADNVILQRLKQSTLAMRAASEVERRASERRSMEADMVRRQRTSQSTPRNSMSLGFNQRQSFMRRVTSARKSTDLSRHSLSIGVPDEAGQRYPGSETRRPDDEDAFQTPRHSMVLSPSSPRLGGDDYFPEPHIDESVAANDVAIFERCFKHVNDYASEGLRTLLFAYRYLSEADYTAWKKIYREATTSLVDRQRLIEEAGELIEKNLDLAGATAIEDRLQEGVPETIEMLRRANVQVWMLTGDKRETAINIAHSARICKPYSEIFIIDVTLGDLQEKITSTLVDVGRGMIPHSVLVVDGQTLSVIEQDDTLRIMFFDLVVRVDSVVCCRAAPVQKANLVKCIRKTVPKSVTLAIGDGANDIAMIQASHVGVGISGREGLQASRVADFSIAQFRFLQRLLFVHGRWNYHRTGKYILATFWKEIVFYIVQGQFQRSTGYTGTSIYEQWNLTVFNVFFTSLPVILLGIFEKDFSAETLLAVPELYTYGQRNGGFNFKKYLGWMLMGLVETFLIYWLTYAHWIRLTYEQDNSLFPFGQLVYQTCIIIINIKILILELNHKIWVTFVGFSLSIIAWFVWNIIIAYAYPVYYDQYFVRRSFYETFGNTLSWWVTSVGIIVAITAFELGVTALRRIYVPSDTDLWQEIERLGQDSVRKVADEHMAAELGQVRAQVGDDPESPASEREREDTIKSEAAHDTRPVTGRSFG</sequence>
<feature type="binding site" evidence="15">
    <location>
        <position position="596"/>
    </location>
    <ligand>
        <name>ATP</name>
        <dbReference type="ChEBI" id="CHEBI:30616"/>
    </ligand>
</feature>
<keyword evidence="9 17" id="KW-1278">Translocase</keyword>
<dbReference type="Proteomes" id="UP000293360">
    <property type="component" value="Unassembled WGS sequence"/>
</dbReference>
<dbReference type="Pfam" id="PF13246">
    <property type="entry name" value="Cation_ATPase"/>
    <property type="match status" value="1"/>
</dbReference>
<dbReference type="Pfam" id="PF00122">
    <property type="entry name" value="E1-E2_ATPase"/>
    <property type="match status" value="1"/>
</dbReference>
<evidence type="ECO:0000259" key="21">
    <source>
        <dbReference type="Pfam" id="PF16212"/>
    </source>
</evidence>
<dbReference type="InterPro" id="IPR023298">
    <property type="entry name" value="ATPase_P-typ_TM_dom_sf"/>
</dbReference>
<dbReference type="EMBL" id="QJNU01000243">
    <property type="protein sequence ID" value="RYP03768.1"/>
    <property type="molecule type" value="Genomic_DNA"/>
</dbReference>
<comment type="catalytic activity">
    <reaction evidence="13">
        <text>a 1,2-diacyl-sn-glycero-3-phosphoethanolamine(out) + ATP + H2O = a 1,2-diacyl-sn-glycero-3-phosphoethanolamine(in) + ADP + phosphate + H(+)</text>
        <dbReference type="Rhea" id="RHEA:66132"/>
        <dbReference type="ChEBI" id="CHEBI:15377"/>
        <dbReference type="ChEBI" id="CHEBI:15378"/>
        <dbReference type="ChEBI" id="CHEBI:30616"/>
        <dbReference type="ChEBI" id="CHEBI:43474"/>
        <dbReference type="ChEBI" id="CHEBI:64612"/>
        <dbReference type="ChEBI" id="CHEBI:456216"/>
    </reaction>
    <physiologicalReaction direction="left-to-right" evidence="13">
        <dbReference type="Rhea" id="RHEA:66133"/>
    </physiologicalReaction>
</comment>
<feature type="domain" description="P-type ATPase N-terminal" evidence="20">
    <location>
        <begin position="184"/>
        <end position="242"/>
    </location>
</feature>
<name>A0A4Q4TB65_9PEZI</name>
<dbReference type="GO" id="GO:0006892">
    <property type="term" value="P:post-Golgi vesicle-mediated transport"/>
    <property type="evidence" value="ECO:0007669"/>
    <property type="project" value="TreeGrafter"/>
</dbReference>
<dbReference type="InterPro" id="IPR006539">
    <property type="entry name" value="P-type_ATPase_IV"/>
</dbReference>
<dbReference type="PANTHER" id="PTHR24092:SF174">
    <property type="entry name" value="PHOSPHOLIPID-TRANSPORTING ATPASE DNF3-RELATED"/>
    <property type="match status" value="1"/>
</dbReference>
<dbReference type="NCBIfam" id="TIGR01652">
    <property type="entry name" value="ATPase-Plipid"/>
    <property type="match status" value="2"/>
</dbReference>
<feature type="transmembrane region" description="Helical" evidence="17">
    <location>
        <begin position="530"/>
        <end position="551"/>
    </location>
</feature>
<feature type="binding site" evidence="15">
    <location>
        <position position="750"/>
    </location>
    <ligand>
        <name>ATP</name>
        <dbReference type="ChEBI" id="CHEBI:30616"/>
    </ligand>
</feature>
<feature type="region of interest" description="Disordered" evidence="18">
    <location>
        <begin position="1"/>
        <end position="118"/>
    </location>
</feature>
<keyword evidence="4 17" id="KW-0812">Transmembrane</keyword>
<dbReference type="GO" id="GO:0032456">
    <property type="term" value="P:endocytic recycling"/>
    <property type="evidence" value="ECO:0007669"/>
    <property type="project" value="TreeGrafter"/>
</dbReference>
<dbReference type="SUPFAM" id="SSF81653">
    <property type="entry name" value="Calcium ATPase, transduction domain A"/>
    <property type="match status" value="1"/>
</dbReference>
<evidence type="ECO:0000256" key="16">
    <source>
        <dbReference type="PIRSR" id="PIRSR606539-3"/>
    </source>
</evidence>
<evidence type="ECO:0000256" key="1">
    <source>
        <dbReference type="ARBA" id="ARBA00004141"/>
    </source>
</evidence>
<comment type="cofactor">
    <cofactor evidence="16">
        <name>Mg(2+)</name>
        <dbReference type="ChEBI" id="CHEBI:18420"/>
    </cofactor>
</comment>
<keyword evidence="11 17" id="KW-0472">Membrane</keyword>
<evidence type="ECO:0000256" key="13">
    <source>
        <dbReference type="ARBA" id="ARBA00049128"/>
    </source>
</evidence>
<dbReference type="InterPro" id="IPR032631">
    <property type="entry name" value="P-type_ATPase_N"/>
</dbReference>
<dbReference type="GO" id="GO:0045332">
    <property type="term" value="P:phospholipid translocation"/>
    <property type="evidence" value="ECO:0007669"/>
    <property type="project" value="TreeGrafter"/>
</dbReference>
<dbReference type="FunFam" id="3.40.1110.10:FF:000090">
    <property type="entry name" value="Phospholipid-transporting ATPase"/>
    <property type="match status" value="1"/>
</dbReference>
<feature type="compositionally biased region" description="Polar residues" evidence="18">
    <location>
        <begin position="682"/>
        <end position="697"/>
    </location>
</feature>
<evidence type="ECO:0000256" key="9">
    <source>
        <dbReference type="ARBA" id="ARBA00022967"/>
    </source>
</evidence>
<evidence type="ECO:0000313" key="23">
    <source>
        <dbReference type="Proteomes" id="UP000293360"/>
    </source>
</evidence>
<keyword evidence="8 16" id="KW-0460">Magnesium</keyword>
<feature type="domain" description="P-type ATPase A" evidence="19">
    <location>
        <begin position="330"/>
        <end position="410"/>
    </location>
</feature>
<keyword evidence="5 16" id="KW-0479">Metal-binding</keyword>
<feature type="binding site" evidence="16">
    <location>
        <position position="598"/>
    </location>
    <ligand>
        <name>Mg(2+)</name>
        <dbReference type="ChEBI" id="CHEBI:18420"/>
    </ligand>
</feature>
<evidence type="ECO:0000256" key="15">
    <source>
        <dbReference type="PIRSR" id="PIRSR606539-2"/>
    </source>
</evidence>
<feature type="compositionally biased region" description="Polar residues" evidence="18">
    <location>
        <begin position="862"/>
        <end position="880"/>
    </location>
</feature>
<dbReference type="GO" id="GO:0016887">
    <property type="term" value="F:ATP hydrolysis activity"/>
    <property type="evidence" value="ECO:0007669"/>
    <property type="project" value="InterPro"/>
</dbReference>
<dbReference type="PRINTS" id="PR00119">
    <property type="entry name" value="CATATPASE"/>
</dbReference>
<feature type="domain" description="P-type ATPase C-terminal" evidence="21">
    <location>
        <begin position="1202"/>
        <end position="1452"/>
    </location>
</feature>
<dbReference type="GO" id="GO:0000287">
    <property type="term" value="F:magnesium ion binding"/>
    <property type="evidence" value="ECO:0007669"/>
    <property type="project" value="UniProtKB-UniRule"/>
</dbReference>
<evidence type="ECO:0000259" key="20">
    <source>
        <dbReference type="Pfam" id="PF16209"/>
    </source>
</evidence>
<comment type="catalytic activity">
    <reaction evidence="12 17">
        <text>ATP + H2O + phospholipidSide 1 = ADP + phosphate + phospholipidSide 2.</text>
        <dbReference type="EC" id="7.6.2.1"/>
    </reaction>
</comment>
<dbReference type="Gene3D" id="3.40.50.1000">
    <property type="entry name" value="HAD superfamily/HAD-like"/>
    <property type="match status" value="1"/>
</dbReference>
<dbReference type="GO" id="GO:0140326">
    <property type="term" value="F:ATPase-coupled intramembrane lipid transporter activity"/>
    <property type="evidence" value="ECO:0007669"/>
    <property type="project" value="UniProtKB-EC"/>
</dbReference>
<evidence type="ECO:0000256" key="6">
    <source>
        <dbReference type="ARBA" id="ARBA00022741"/>
    </source>
</evidence>
<dbReference type="GO" id="GO:0005886">
    <property type="term" value="C:plasma membrane"/>
    <property type="evidence" value="ECO:0007669"/>
    <property type="project" value="TreeGrafter"/>
</dbReference>
<feature type="transmembrane region" description="Helical" evidence="17">
    <location>
        <begin position="1354"/>
        <end position="1370"/>
    </location>
</feature>
<accession>A0A4Q4TB65</accession>
<dbReference type="InterPro" id="IPR008250">
    <property type="entry name" value="ATPase_P-typ_transduc_dom_A_sf"/>
</dbReference>
<evidence type="ECO:0000259" key="19">
    <source>
        <dbReference type="Pfam" id="PF00122"/>
    </source>
</evidence>
<evidence type="ECO:0000256" key="7">
    <source>
        <dbReference type="ARBA" id="ARBA00022840"/>
    </source>
</evidence>
<evidence type="ECO:0000256" key="2">
    <source>
        <dbReference type="ARBA" id="ARBA00004308"/>
    </source>
</evidence>
<feature type="binding site" evidence="15">
    <location>
        <position position="796"/>
    </location>
    <ligand>
        <name>ATP</name>
        <dbReference type="ChEBI" id="CHEBI:30616"/>
    </ligand>
</feature>
<dbReference type="InterPro" id="IPR036412">
    <property type="entry name" value="HAD-like_sf"/>
</dbReference>
<dbReference type="PROSITE" id="PS00154">
    <property type="entry name" value="ATPASE_E1_E2"/>
    <property type="match status" value="1"/>
</dbReference>
<keyword evidence="23" id="KW-1185">Reference proteome</keyword>
<feature type="compositionally biased region" description="Polar residues" evidence="18">
    <location>
        <begin position="21"/>
        <end position="37"/>
    </location>
</feature>
<dbReference type="OrthoDB" id="377733at2759"/>
<evidence type="ECO:0000256" key="3">
    <source>
        <dbReference type="ARBA" id="ARBA00008109"/>
    </source>
</evidence>
<keyword evidence="6 15" id="KW-0547">Nucleotide-binding</keyword>
<feature type="binding site" evidence="16">
    <location>
        <position position="596"/>
    </location>
    <ligand>
        <name>Mg(2+)</name>
        <dbReference type="ChEBI" id="CHEBI:18420"/>
    </ligand>
</feature>
<proteinExistence type="inferred from homology"/>
<comment type="caution">
    <text evidence="22">The sequence shown here is derived from an EMBL/GenBank/DDBJ whole genome shotgun (WGS) entry which is preliminary data.</text>
</comment>
<dbReference type="SUPFAM" id="SSF56784">
    <property type="entry name" value="HAD-like"/>
    <property type="match status" value="1"/>
</dbReference>
<protein>
    <recommendedName>
        <fullName evidence="17">Phospholipid-transporting ATPase</fullName>
        <ecNumber evidence="17">7.6.2.1</ecNumber>
    </recommendedName>
</protein>
<dbReference type="STRING" id="155417.A0A4Q4TB65"/>
<feature type="compositionally biased region" description="Basic and acidic residues" evidence="18">
    <location>
        <begin position="841"/>
        <end position="858"/>
    </location>
</feature>
<feature type="transmembrane region" description="Helical" evidence="17">
    <location>
        <begin position="1315"/>
        <end position="1334"/>
    </location>
</feature>
<evidence type="ECO:0000256" key="12">
    <source>
        <dbReference type="ARBA" id="ARBA00034036"/>
    </source>
</evidence>
<comment type="similarity">
    <text evidence="3 17">Belongs to the cation transport ATPase (P-type) (TC 3.A.3) family. Type IV subfamily.</text>
</comment>